<dbReference type="SUPFAM" id="SSF81321">
    <property type="entry name" value="Family A G protein-coupled receptor-like"/>
    <property type="match status" value="1"/>
</dbReference>
<evidence type="ECO:0000313" key="12">
    <source>
        <dbReference type="EMBL" id="TGE19715.1"/>
    </source>
</evidence>
<feature type="transmembrane region" description="Helical" evidence="11">
    <location>
        <begin position="26"/>
        <end position="47"/>
    </location>
</feature>
<comment type="caution">
    <text evidence="12">The sequence shown here is derived from an EMBL/GenBank/DDBJ whole genome shotgun (WGS) entry which is preliminary data.</text>
</comment>
<dbReference type="PANTHER" id="PTHR28286">
    <property type="match status" value="1"/>
</dbReference>
<dbReference type="Gene3D" id="1.20.1070.10">
    <property type="entry name" value="Rhodopsin 7-helix transmembrane proteins"/>
    <property type="match status" value="1"/>
</dbReference>
<keyword evidence="13" id="KW-1185">Reference proteome</keyword>
<evidence type="ECO:0000256" key="1">
    <source>
        <dbReference type="ARBA" id="ARBA00004141"/>
    </source>
</evidence>
<feature type="transmembrane region" description="Helical" evidence="11">
    <location>
        <begin position="94"/>
        <end position="112"/>
    </location>
</feature>
<dbReference type="InterPro" id="IPR001425">
    <property type="entry name" value="Arc/bac/fun_rhodopsins"/>
</dbReference>
<keyword evidence="7 11" id="KW-1133">Transmembrane helix</keyword>
<feature type="transmembrane region" description="Helical" evidence="11">
    <location>
        <begin position="59"/>
        <end position="82"/>
    </location>
</feature>
<dbReference type="Pfam" id="PF01036">
    <property type="entry name" value="Bac_rhodopsin"/>
    <property type="match status" value="1"/>
</dbReference>
<evidence type="ECO:0000256" key="8">
    <source>
        <dbReference type="ARBA" id="ARBA00022991"/>
    </source>
</evidence>
<protein>
    <submittedName>
        <fullName evidence="12">Rhodopsin</fullName>
    </submittedName>
</protein>
<dbReference type="AlphaFoldDB" id="A0A4Z0PQC2"/>
<keyword evidence="10" id="KW-0675">Receptor</keyword>
<keyword evidence="5 11" id="KW-0812">Transmembrane</keyword>
<feature type="transmembrane region" description="Helical" evidence="11">
    <location>
        <begin position="121"/>
        <end position="139"/>
    </location>
</feature>
<evidence type="ECO:0000256" key="11">
    <source>
        <dbReference type="SAM" id="Phobius"/>
    </source>
</evidence>
<evidence type="ECO:0000256" key="6">
    <source>
        <dbReference type="ARBA" id="ARBA00022925"/>
    </source>
</evidence>
<dbReference type="RefSeq" id="WP_135496203.1">
    <property type="nucleotide sequence ID" value="NZ_SRLD01000003.1"/>
</dbReference>
<evidence type="ECO:0000256" key="10">
    <source>
        <dbReference type="ARBA" id="ARBA00023170"/>
    </source>
</evidence>
<feature type="transmembrane region" description="Helical" evidence="11">
    <location>
        <begin position="145"/>
        <end position="167"/>
    </location>
</feature>
<comment type="subcellular location">
    <subcellularLocation>
        <location evidence="1">Membrane</location>
        <topology evidence="1">Multi-pass membrane protein</topology>
    </subcellularLocation>
</comment>
<dbReference type="OrthoDB" id="30586at2"/>
<keyword evidence="3" id="KW-0600">Photoreceptor protein</keyword>
<evidence type="ECO:0000256" key="2">
    <source>
        <dbReference type="ARBA" id="ARBA00008130"/>
    </source>
</evidence>
<evidence type="ECO:0000256" key="5">
    <source>
        <dbReference type="ARBA" id="ARBA00022692"/>
    </source>
</evidence>
<gene>
    <name evidence="12" type="ORF">E5J99_02845</name>
</gene>
<feature type="transmembrane region" description="Helical" evidence="11">
    <location>
        <begin position="221"/>
        <end position="242"/>
    </location>
</feature>
<sequence length="266" mass="30554">MLPLLLSISTAAPVLTRPYYYVADNDLIGVTFFFSMFAMLGASLFFLVERGNVPRRWRLTMTLASLVCLIAGGSYYFMLGMYLNLGLSPTRFRYIDWVFTVPLMCSQFYLLLRPLGAPVSSLWRLLLAAIWMIGFGFVGETSPGYWSILWGSIALLGYMVILHEIWFGPLARLVDACPDEEVVQAFSYLSYFILIGWVIYPLGYVTIPMNLFERLHLNHDLVYNFGDVLNKVGFGLVIYTMARKWGRKRKQRRQQQQRLFGRNIAG</sequence>
<keyword evidence="4" id="KW-0716">Sensory transduction</keyword>
<dbReference type="SMART" id="SM01021">
    <property type="entry name" value="Bac_rhodopsin"/>
    <property type="match status" value="1"/>
</dbReference>
<dbReference type="PANTHER" id="PTHR28286:SF2">
    <property type="entry name" value="BACTERIORHODOPSIN _OPSIN, NOPA (EUROFUNG)"/>
    <property type="match status" value="1"/>
</dbReference>
<dbReference type="GO" id="GO:0016020">
    <property type="term" value="C:membrane"/>
    <property type="evidence" value="ECO:0007669"/>
    <property type="project" value="UniProtKB-SubCell"/>
</dbReference>
<proteinExistence type="inferred from homology"/>
<evidence type="ECO:0000313" key="13">
    <source>
        <dbReference type="Proteomes" id="UP000297739"/>
    </source>
</evidence>
<organism evidence="12 13">
    <name type="scientific">Hymenobacter elongatus</name>
    <dbReference type="NCBI Taxonomy" id="877208"/>
    <lineage>
        <taxon>Bacteria</taxon>
        <taxon>Pseudomonadati</taxon>
        <taxon>Bacteroidota</taxon>
        <taxon>Cytophagia</taxon>
        <taxon>Cytophagales</taxon>
        <taxon>Hymenobacteraceae</taxon>
        <taxon>Hymenobacter</taxon>
    </lineage>
</organism>
<evidence type="ECO:0000256" key="9">
    <source>
        <dbReference type="ARBA" id="ARBA00023136"/>
    </source>
</evidence>
<evidence type="ECO:0000256" key="7">
    <source>
        <dbReference type="ARBA" id="ARBA00022989"/>
    </source>
</evidence>
<name>A0A4Z0PQC2_9BACT</name>
<keyword evidence="6" id="KW-0681">Retinal protein</keyword>
<dbReference type="Proteomes" id="UP000297739">
    <property type="component" value="Unassembled WGS sequence"/>
</dbReference>
<evidence type="ECO:0000256" key="3">
    <source>
        <dbReference type="ARBA" id="ARBA00022543"/>
    </source>
</evidence>
<dbReference type="GO" id="GO:0009881">
    <property type="term" value="F:photoreceptor activity"/>
    <property type="evidence" value="ECO:0007669"/>
    <property type="project" value="UniProtKB-KW"/>
</dbReference>
<comment type="similarity">
    <text evidence="2">Belongs to the archaeal/bacterial/fungal opsin family.</text>
</comment>
<keyword evidence="9 11" id="KW-0472">Membrane</keyword>
<keyword evidence="8" id="KW-0157">Chromophore</keyword>
<dbReference type="GO" id="GO:0007602">
    <property type="term" value="P:phototransduction"/>
    <property type="evidence" value="ECO:0007669"/>
    <property type="project" value="UniProtKB-KW"/>
</dbReference>
<accession>A0A4Z0PQC2</accession>
<reference evidence="12 13" key="1">
    <citation type="submission" date="2019-04" db="EMBL/GenBank/DDBJ databases">
        <authorList>
            <person name="Feng G."/>
            <person name="Zhang J."/>
            <person name="Zhu H."/>
        </authorList>
    </citation>
    <scope>NUCLEOTIDE SEQUENCE [LARGE SCALE GENOMIC DNA]</scope>
    <source>
        <strain evidence="12 13">JCM 17223</strain>
    </source>
</reference>
<evidence type="ECO:0000256" key="4">
    <source>
        <dbReference type="ARBA" id="ARBA00022606"/>
    </source>
</evidence>
<feature type="transmembrane region" description="Helical" evidence="11">
    <location>
        <begin position="188"/>
        <end position="209"/>
    </location>
</feature>
<dbReference type="EMBL" id="SRLD01000003">
    <property type="protein sequence ID" value="TGE19715.1"/>
    <property type="molecule type" value="Genomic_DNA"/>
</dbReference>